<feature type="domain" description="Tc1-like transposase DDE" evidence="2">
    <location>
        <begin position="1"/>
        <end position="54"/>
    </location>
</feature>
<name>A0A0C2MJT2_THEKT</name>
<dbReference type="InterPro" id="IPR036397">
    <property type="entry name" value="RNaseH_sf"/>
</dbReference>
<reference evidence="3 4" key="1">
    <citation type="journal article" date="2014" name="Genome Biol. Evol.">
        <title>The genome of the myxosporean Thelohanellus kitauei shows adaptations to nutrient acquisition within its fish host.</title>
        <authorList>
            <person name="Yang Y."/>
            <person name="Xiong J."/>
            <person name="Zhou Z."/>
            <person name="Huo F."/>
            <person name="Miao W."/>
            <person name="Ran C."/>
            <person name="Liu Y."/>
            <person name="Zhang J."/>
            <person name="Feng J."/>
            <person name="Wang M."/>
            <person name="Wang M."/>
            <person name="Wang L."/>
            <person name="Yao B."/>
        </authorList>
    </citation>
    <scope>NUCLEOTIDE SEQUENCE [LARGE SCALE GENOMIC DNA]</scope>
    <source>
        <strain evidence="3">Wuqing</strain>
    </source>
</reference>
<keyword evidence="1" id="KW-0812">Transmembrane</keyword>
<dbReference type="AlphaFoldDB" id="A0A0C2MJT2"/>
<proteinExistence type="predicted"/>
<gene>
    <name evidence="3" type="ORF">RF11_01678</name>
</gene>
<dbReference type="EMBL" id="JWZT01005185">
    <property type="protein sequence ID" value="KII61896.1"/>
    <property type="molecule type" value="Genomic_DNA"/>
</dbReference>
<dbReference type="GO" id="GO:0003676">
    <property type="term" value="F:nucleic acid binding"/>
    <property type="evidence" value="ECO:0007669"/>
    <property type="project" value="InterPro"/>
</dbReference>
<dbReference type="InterPro" id="IPR038717">
    <property type="entry name" value="Tc1-like_DDE_dom"/>
</dbReference>
<dbReference type="OrthoDB" id="2266637at2759"/>
<evidence type="ECO:0000256" key="1">
    <source>
        <dbReference type="SAM" id="Phobius"/>
    </source>
</evidence>
<accession>A0A0C2MJT2</accession>
<evidence type="ECO:0000259" key="2">
    <source>
        <dbReference type="Pfam" id="PF13358"/>
    </source>
</evidence>
<comment type="caution">
    <text evidence="3">The sequence shown here is derived from an EMBL/GenBank/DDBJ whole genome shotgun (WGS) entry which is preliminary data.</text>
</comment>
<dbReference type="Gene3D" id="3.30.420.10">
    <property type="entry name" value="Ribonuclease H-like superfamily/Ribonuclease H"/>
    <property type="match status" value="1"/>
</dbReference>
<keyword evidence="1" id="KW-0472">Membrane</keyword>
<keyword evidence="4" id="KW-1185">Reference proteome</keyword>
<keyword evidence="1" id="KW-1133">Transmembrane helix</keyword>
<dbReference type="Proteomes" id="UP000031668">
    <property type="component" value="Unassembled WGS sequence"/>
</dbReference>
<protein>
    <recommendedName>
        <fullName evidence="2">Tc1-like transposase DDE domain-containing protein</fullName>
    </recommendedName>
</protein>
<evidence type="ECO:0000313" key="4">
    <source>
        <dbReference type="Proteomes" id="UP000031668"/>
    </source>
</evidence>
<dbReference type="Pfam" id="PF13358">
    <property type="entry name" value="DDE_3"/>
    <property type="match status" value="1"/>
</dbReference>
<evidence type="ECO:0000313" key="3">
    <source>
        <dbReference type="EMBL" id="KII61896.1"/>
    </source>
</evidence>
<feature type="transmembrane region" description="Helical" evidence="1">
    <location>
        <begin position="99"/>
        <end position="119"/>
    </location>
</feature>
<sequence length="135" mass="16400">MDNFRFHKVSAILDCFNRKGHEVLYLPPYSSFLNPIEEVFSKYKCCVKRRRPENETKLFKYMTEGLNTITPEDCDGYYRHIKSYVRRSLNNEIIQNKQFYLALFVFPFYFFMNFSSNTWKFKHCKSKKLNIHGFD</sequence>
<organism evidence="3 4">
    <name type="scientific">Thelohanellus kitauei</name>
    <name type="common">Myxosporean</name>
    <dbReference type="NCBI Taxonomy" id="669202"/>
    <lineage>
        <taxon>Eukaryota</taxon>
        <taxon>Metazoa</taxon>
        <taxon>Cnidaria</taxon>
        <taxon>Myxozoa</taxon>
        <taxon>Myxosporea</taxon>
        <taxon>Bivalvulida</taxon>
        <taxon>Platysporina</taxon>
        <taxon>Myxobolidae</taxon>
        <taxon>Thelohanellus</taxon>
    </lineage>
</organism>